<evidence type="ECO:0000259" key="7">
    <source>
        <dbReference type="Pfam" id="PF00350"/>
    </source>
</evidence>
<dbReference type="PANTHER" id="PTHR10465:SF0">
    <property type="entry name" value="SARCALUMENIN"/>
    <property type="match status" value="1"/>
</dbReference>
<feature type="domain" description="Dynamin N-terminal" evidence="7">
    <location>
        <begin position="48"/>
        <end position="211"/>
    </location>
</feature>
<dbReference type="Pfam" id="PF00350">
    <property type="entry name" value="Dynamin_N"/>
    <property type="match status" value="1"/>
</dbReference>
<accession>A0ABV6A0K7</accession>
<evidence type="ECO:0000256" key="4">
    <source>
        <dbReference type="ARBA" id="ARBA00023134"/>
    </source>
</evidence>
<feature type="region of interest" description="Disordered" evidence="6">
    <location>
        <begin position="165"/>
        <end position="184"/>
    </location>
</feature>
<dbReference type="EMBL" id="JBHLZU010000018">
    <property type="protein sequence ID" value="MFB9906666.1"/>
    <property type="molecule type" value="Genomic_DNA"/>
</dbReference>
<keyword evidence="9" id="KW-1185">Reference proteome</keyword>
<evidence type="ECO:0000256" key="2">
    <source>
        <dbReference type="ARBA" id="ARBA00022741"/>
    </source>
</evidence>
<evidence type="ECO:0000256" key="3">
    <source>
        <dbReference type="ARBA" id="ARBA00022801"/>
    </source>
</evidence>
<keyword evidence="4" id="KW-0342">GTP-binding</keyword>
<reference evidence="8 9" key="1">
    <citation type="submission" date="2024-09" db="EMBL/GenBank/DDBJ databases">
        <authorList>
            <person name="Sun Q."/>
            <person name="Mori K."/>
        </authorList>
    </citation>
    <scope>NUCLEOTIDE SEQUENCE [LARGE SCALE GENOMIC DNA]</scope>
    <source>
        <strain evidence="8 9">TBRC 7907</strain>
    </source>
</reference>
<comment type="caution">
    <text evidence="8">The sequence shown here is derived from an EMBL/GenBank/DDBJ whole genome shotgun (WGS) entry which is preliminary data.</text>
</comment>
<evidence type="ECO:0000313" key="9">
    <source>
        <dbReference type="Proteomes" id="UP001589693"/>
    </source>
</evidence>
<protein>
    <submittedName>
        <fullName evidence="8">Dynamin family protein</fullName>
    </submittedName>
</protein>
<keyword evidence="3" id="KW-0378">Hydrolase</keyword>
<feature type="compositionally biased region" description="Acidic residues" evidence="6">
    <location>
        <begin position="169"/>
        <end position="184"/>
    </location>
</feature>
<dbReference type="InterPro" id="IPR027094">
    <property type="entry name" value="Mitofusin_fam"/>
</dbReference>
<organism evidence="8 9">
    <name type="scientific">Allokutzneria oryzae</name>
    <dbReference type="NCBI Taxonomy" id="1378989"/>
    <lineage>
        <taxon>Bacteria</taxon>
        <taxon>Bacillati</taxon>
        <taxon>Actinomycetota</taxon>
        <taxon>Actinomycetes</taxon>
        <taxon>Pseudonocardiales</taxon>
        <taxon>Pseudonocardiaceae</taxon>
        <taxon>Allokutzneria</taxon>
    </lineage>
</organism>
<evidence type="ECO:0000256" key="1">
    <source>
        <dbReference type="ARBA" id="ARBA00004370"/>
    </source>
</evidence>
<dbReference type="Proteomes" id="UP001589693">
    <property type="component" value="Unassembled WGS sequence"/>
</dbReference>
<dbReference type="InterPro" id="IPR045063">
    <property type="entry name" value="Dynamin_N"/>
</dbReference>
<evidence type="ECO:0000256" key="6">
    <source>
        <dbReference type="SAM" id="MobiDB-lite"/>
    </source>
</evidence>
<dbReference type="Gene3D" id="3.40.50.300">
    <property type="entry name" value="P-loop containing nucleotide triphosphate hydrolases"/>
    <property type="match status" value="1"/>
</dbReference>
<keyword evidence="2" id="KW-0547">Nucleotide-binding</keyword>
<name>A0ABV6A0K7_9PSEU</name>
<evidence type="ECO:0000256" key="5">
    <source>
        <dbReference type="ARBA" id="ARBA00023136"/>
    </source>
</evidence>
<dbReference type="InterPro" id="IPR027417">
    <property type="entry name" value="P-loop_NTPase"/>
</dbReference>
<keyword evidence="5" id="KW-0472">Membrane</keyword>
<sequence>MTGSEPHWPGPLSAAVANLCQRLQPQVGPRTAAGFREVLRRLSAPLQVAVAGRIKSGKSTLVNALIGRRVAPTDVGECTRLVTRFQYGTVDRVEVVFTDGRKQVLPFDNGGTIPSELGVDISTVSHLEAYLTNAVLRDLTVIDTPGLGSLDAASVARTEQLLGAAAEAEGGDEEAADDSDDDLDPVSRNAVAGAEAVLYVVTQAVRADDQQALAAFTAATASREAGPVNAIAVLNKADTIVADSVDGSGGDVWKAATLLADKQAQSLKPRVADVLPVIGLLAETAETGRFTSADADALRQLAALDEASRMTMLMSADLFTAWDCAVSPAVRTRLLEHLDLHGISVALHAIDAEPAITAGALRRTLLDSSGLAGVRGRLDAVFRARADGIKAAAALASVTALAQASGDPGERQRVHDAIEVLLAKPEAHQLRLLEALTLVASGAVDMPTDLTDEVIRVGSGGGVDAQLGLRGRPRQELEAYALERAGWWRSFASFGATPAQSRVAHVVHRAYFLLWQQVREGG</sequence>
<proteinExistence type="predicted"/>
<dbReference type="PANTHER" id="PTHR10465">
    <property type="entry name" value="TRANSMEMBRANE GTPASE FZO1"/>
    <property type="match status" value="1"/>
</dbReference>
<gene>
    <name evidence="8" type="ORF">ACFFQA_22260</name>
</gene>
<dbReference type="SUPFAM" id="SSF52540">
    <property type="entry name" value="P-loop containing nucleoside triphosphate hydrolases"/>
    <property type="match status" value="1"/>
</dbReference>
<evidence type="ECO:0000313" key="8">
    <source>
        <dbReference type="EMBL" id="MFB9906666.1"/>
    </source>
</evidence>
<comment type="subcellular location">
    <subcellularLocation>
        <location evidence="1">Membrane</location>
    </subcellularLocation>
</comment>
<dbReference type="RefSeq" id="WP_377855354.1">
    <property type="nucleotide sequence ID" value="NZ_JBHLZU010000018.1"/>
</dbReference>